<feature type="region of interest" description="Disordered" evidence="1">
    <location>
        <begin position="269"/>
        <end position="289"/>
    </location>
</feature>
<gene>
    <name evidence="3" type="ORF">OM076_41420</name>
</gene>
<name>A0A9X3N1N4_9ACTN</name>
<evidence type="ECO:0000313" key="3">
    <source>
        <dbReference type="EMBL" id="MDA0166794.1"/>
    </source>
</evidence>
<dbReference type="EMBL" id="JAPDOD010000076">
    <property type="protein sequence ID" value="MDA0166794.1"/>
    <property type="molecule type" value="Genomic_DNA"/>
</dbReference>
<comment type="caution">
    <text evidence="3">The sequence shown here is derived from an EMBL/GenBank/DDBJ whole genome shotgun (WGS) entry which is preliminary data.</text>
</comment>
<accession>A0A9X3N1N4</accession>
<feature type="chain" id="PRO_5040952978" description="PASTA domain-containing protein" evidence="2">
    <location>
        <begin position="22"/>
        <end position="408"/>
    </location>
</feature>
<evidence type="ECO:0008006" key="5">
    <source>
        <dbReference type="Google" id="ProtNLM"/>
    </source>
</evidence>
<dbReference type="RefSeq" id="WP_270046048.1">
    <property type="nucleotide sequence ID" value="NZ_JAPDOD010000076.1"/>
</dbReference>
<dbReference type="AlphaFoldDB" id="A0A9X3N1N4"/>
<evidence type="ECO:0000256" key="1">
    <source>
        <dbReference type="SAM" id="MobiDB-lite"/>
    </source>
</evidence>
<sequence length="408" mass="41781">MHMVALRRAIARTLIAGAALAAGASDAQALPDGSRLSEQGSFAQYIEYFGAALPISYGDAVAYDSEGNGSLATVPVGYVGSHPASHFPAQKVVRVVGYPAHFLYDGTRLRPINSNANSTCLLYRGGQPSPAVVPSFWAWALPESGASVECTLPDGTRFNEGGAQEYVAWFGASLPLSAADRAAFDVAGLYRAATMAAGFVAAHPASGFPAGRVVRPVGTGTSYVYDGVTLHPIASPAILNCLLKAGSQSTAATVPVMWSGVLPVGDAAACSEPTPEPTPTPLPAPAPAPSAAASERVTVTLAFFFKAGAKRTTFSSLNVEGVPPGASIKAVCRPKCARASLVVRKGSGRVSLRKLIAKARLKVGTVITVTVTKPGAIGAVKTLRVRANARPSLKTACLVPGATKPAAC</sequence>
<organism evidence="3 4">
    <name type="scientific">Solirubrobacter ginsenosidimutans</name>
    <dbReference type="NCBI Taxonomy" id="490573"/>
    <lineage>
        <taxon>Bacteria</taxon>
        <taxon>Bacillati</taxon>
        <taxon>Actinomycetota</taxon>
        <taxon>Thermoleophilia</taxon>
        <taxon>Solirubrobacterales</taxon>
        <taxon>Solirubrobacteraceae</taxon>
        <taxon>Solirubrobacter</taxon>
    </lineage>
</organism>
<dbReference type="Proteomes" id="UP001149140">
    <property type="component" value="Unassembled WGS sequence"/>
</dbReference>
<feature type="signal peptide" evidence="2">
    <location>
        <begin position="1"/>
        <end position="21"/>
    </location>
</feature>
<protein>
    <recommendedName>
        <fullName evidence="5">PASTA domain-containing protein</fullName>
    </recommendedName>
</protein>
<keyword evidence="4" id="KW-1185">Reference proteome</keyword>
<keyword evidence="2" id="KW-0732">Signal</keyword>
<reference evidence="3" key="1">
    <citation type="submission" date="2022-10" db="EMBL/GenBank/DDBJ databases">
        <title>The WGS of Solirubrobacter ginsenosidimutans DSM 21036.</title>
        <authorList>
            <person name="Jiang Z."/>
        </authorList>
    </citation>
    <scope>NUCLEOTIDE SEQUENCE</scope>
    <source>
        <strain evidence="3">DSM 21036</strain>
    </source>
</reference>
<evidence type="ECO:0000256" key="2">
    <source>
        <dbReference type="SAM" id="SignalP"/>
    </source>
</evidence>
<evidence type="ECO:0000313" key="4">
    <source>
        <dbReference type="Proteomes" id="UP001149140"/>
    </source>
</evidence>
<proteinExistence type="predicted"/>
<feature type="compositionally biased region" description="Pro residues" evidence="1">
    <location>
        <begin position="274"/>
        <end position="288"/>
    </location>
</feature>